<dbReference type="PANTHER" id="PTHR35401:SF1">
    <property type="entry name" value="CYTOPLASMIC PROTEIN"/>
    <property type="match status" value="1"/>
</dbReference>
<dbReference type="Pfam" id="PF08681">
    <property type="entry name" value="TacA1"/>
    <property type="match status" value="1"/>
</dbReference>
<dbReference type="Gene3D" id="1.20.5.780">
    <property type="entry name" value="Single helix bin"/>
    <property type="match status" value="1"/>
</dbReference>
<keyword evidence="3" id="KW-0805">Transcription regulation</keyword>
<evidence type="ECO:0000256" key="1">
    <source>
        <dbReference type="ARBA" id="ARBA00022491"/>
    </source>
</evidence>
<dbReference type="PANTHER" id="PTHR35401">
    <property type="entry name" value="COPG FAMILY HELIX-TURN-HELIX PROTEIN-RELATED-RELATED"/>
    <property type="match status" value="1"/>
</dbReference>
<evidence type="ECO:0000256" key="2">
    <source>
        <dbReference type="ARBA" id="ARBA00022649"/>
    </source>
</evidence>
<proteinExistence type="inferred from homology"/>
<evidence type="ECO:0000313" key="8">
    <source>
        <dbReference type="Proteomes" id="UP000185772"/>
    </source>
</evidence>
<keyword evidence="5" id="KW-0804">Transcription</keyword>
<reference evidence="7 8" key="1">
    <citation type="submission" date="2016-12" db="EMBL/GenBank/DDBJ databases">
        <title>Genomic comparison of strains in the 'Actinomyces naeslundii' group.</title>
        <authorList>
            <person name="Mughal S.R."/>
            <person name="Do T."/>
            <person name="Gilbert S.C."/>
            <person name="Witherden E.A."/>
            <person name="Didelot X."/>
            <person name="Beighton D."/>
        </authorList>
    </citation>
    <scope>NUCLEOTIDE SEQUENCE [LARGE SCALE GENOMIC DNA]</scope>
    <source>
        <strain evidence="7 8">MMRCO6-1</strain>
    </source>
</reference>
<comment type="similarity">
    <text evidence="6">Belongs to the TacA antitoxin family.</text>
</comment>
<organism evidence="7 8">
    <name type="scientific">Actinomyces oris</name>
    <dbReference type="NCBI Taxonomy" id="544580"/>
    <lineage>
        <taxon>Bacteria</taxon>
        <taxon>Bacillati</taxon>
        <taxon>Actinomycetota</taxon>
        <taxon>Actinomycetes</taxon>
        <taxon>Actinomycetales</taxon>
        <taxon>Actinomycetaceae</taxon>
        <taxon>Actinomyces</taxon>
    </lineage>
</organism>
<evidence type="ECO:0000256" key="6">
    <source>
        <dbReference type="ARBA" id="ARBA00049988"/>
    </source>
</evidence>
<evidence type="ECO:0000256" key="3">
    <source>
        <dbReference type="ARBA" id="ARBA00023015"/>
    </source>
</evidence>
<keyword evidence="2" id="KW-1277">Toxin-antitoxin system</keyword>
<dbReference type="SUPFAM" id="SSF47598">
    <property type="entry name" value="Ribbon-helix-helix"/>
    <property type="match status" value="1"/>
</dbReference>
<keyword evidence="4" id="KW-0238">DNA-binding</keyword>
<dbReference type="Proteomes" id="UP000185772">
    <property type="component" value="Unassembled WGS sequence"/>
</dbReference>
<evidence type="ECO:0000256" key="4">
    <source>
        <dbReference type="ARBA" id="ARBA00023125"/>
    </source>
</evidence>
<evidence type="ECO:0000313" key="7">
    <source>
        <dbReference type="EMBL" id="OLO51320.1"/>
    </source>
</evidence>
<protein>
    <submittedName>
        <fullName evidence="7">Antitoxin</fullName>
    </submittedName>
</protein>
<accession>A0A1Q8VT93</accession>
<dbReference type="InterPro" id="IPR014795">
    <property type="entry name" value="TacA_1-like"/>
</dbReference>
<comment type="caution">
    <text evidence="7">The sequence shown here is derived from an EMBL/GenBank/DDBJ whole genome shotgun (WGS) entry which is preliminary data.</text>
</comment>
<dbReference type="GO" id="GO:0006355">
    <property type="term" value="P:regulation of DNA-templated transcription"/>
    <property type="evidence" value="ECO:0007669"/>
    <property type="project" value="InterPro"/>
</dbReference>
<dbReference type="GO" id="GO:0003677">
    <property type="term" value="F:DNA binding"/>
    <property type="evidence" value="ECO:0007669"/>
    <property type="project" value="UniProtKB-KW"/>
</dbReference>
<name>A0A1Q8VT93_9ACTO</name>
<keyword evidence="1" id="KW-0678">Repressor</keyword>
<dbReference type="EMBL" id="MSKM01000056">
    <property type="protein sequence ID" value="OLO51320.1"/>
    <property type="molecule type" value="Genomic_DNA"/>
</dbReference>
<evidence type="ECO:0000256" key="5">
    <source>
        <dbReference type="ARBA" id="ARBA00023163"/>
    </source>
</evidence>
<sequence length="101" mass="11479">MSISTARRTQRIDLRATPRQETLIQQAASQTDRSVSEFILSAATREAERILADRRWFSVTSEQLEAIEAVLDAPLEETSRFAHLWDRPSPFGTCINLDDES</sequence>
<dbReference type="RefSeq" id="WP_075371393.1">
    <property type="nucleotide sequence ID" value="NZ_MSKM01000056.1"/>
</dbReference>
<dbReference type="InterPro" id="IPR010985">
    <property type="entry name" value="Ribbon_hlx_hlx"/>
</dbReference>
<dbReference type="AlphaFoldDB" id="A0A1Q8VT93"/>
<gene>
    <name evidence="7" type="ORF">BKH27_12545</name>
</gene>